<dbReference type="EMBL" id="MU274905">
    <property type="protein sequence ID" value="KAI0091551.1"/>
    <property type="molecule type" value="Genomic_DNA"/>
</dbReference>
<keyword evidence="2" id="KW-1185">Reference proteome</keyword>
<name>A0ACB8UBC2_9APHY</name>
<gene>
    <name evidence="1" type="ORF">BDY19DRAFT_991245</name>
</gene>
<accession>A0ACB8UBC2</accession>
<evidence type="ECO:0000313" key="2">
    <source>
        <dbReference type="Proteomes" id="UP001055072"/>
    </source>
</evidence>
<sequence length="924" mass="102418">MPPEPRRVSRKATNDDDVELKRARGEISCAECRRLKLKCDKKIPCGSCVRRGCTTICPNGSLSAGQGTRFVLADTEQLHRKISEMSERIRQLEDALAIFQAGVSSERHPLLRDELLTIKFGPEVRRTVDDEHSRNVLSQTIDALGTLTIGAHGETMYIGRSGGSETLFLVGPSGAGEGSTTSCYPEEVELDVPELDWDLEKWSYTFPFNICSDDFESFMDKLEAHLPPQPRAWALCETYLEQFSWWFRPIKREELIDEILTPIYRRSTTNPRAAYHRKADAECIRCPHLLATLFMVFAVGALVDLTLPPCSVEAEKYYRLGRAALNMRSIFDSPELETVQAISLMAGYQSLCTSRYTLESAWALLSLASKIGQSIGLHRDSAAWKLEEKIVQRRRNLFWEMYIFEMMHSIALGRPMSVAPNHIDCEPPNDDEASSDEGHNFAGYWKWKFLFSHSVYMHITDALLSAKAPTYEHVLDLDRRIRQTTLPAVKLYLKPDEQDYANPALCMKGWLMSQFRSIAMIYIHRTFFAQALLDNPDNPLSSPYAPSFLAANRCASVLIKSFIHHFERCPDLCGRFWGIWTHTFSACIILGTTVFRSPGVSMAASALIELELVLEIFAKGAEQSTRARQAYGILRDLKSKADKSYNQHRNRHASPTLDIQLNLGPEAEITASRLAIFGGQTRVMSSKLLTRRRKPKPSSISTPVDGTPSTEIISSPSTSSADSPPRDTSPGFNAANVSHDSGSVPRNVSEAFAKVHPSLVEYLSIQPQNSTVAILEPMQGAFDSATPITPTTSNSTVQSILPEQNPIMVPASYQGMNTAPLDATAAFPQFFGANPQLSPQAQFAQPTGIAPVHPLAYVTGDGSVAALTSLAELGFTEDVIMSDHWMSLMRQAGIFDNHATFSTAGTSSQTNGNPAGYSTQNSIF</sequence>
<organism evidence="1 2">
    <name type="scientific">Irpex rosettiformis</name>
    <dbReference type="NCBI Taxonomy" id="378272"/>
    <lineage>
        <taxon>Eukaryota</taxon>
        <taxon>Fungi</taxon>
        <taxon>Dikarya</taxon>
        <taxon>Basidiomycota</taxon>
        <taxon>Agaricomycotina</taxon>
        <taxon>Agaricomycetes</taxon>
        <taxon>Polyporales</taxon>
        <taxon>Irpicaceae</taxon>
        <taxon>Irpex</taxon>
    </lineage>
</organism>
<proteinExistence type="predicted"/>
<dbReference type="Proteomes" id="UP001055072">
    <property type="component" value="Unassembled WGS sequence"/>
</dbReference>
<protein>
    <submittedName>
        <fullName evidence="1">Fungal-specific transcription factor domain-containing protein</fullName>
    </submittedName>
</protein>
<comment type="caution">
    <text evidence="1">The sequence shown here is derived from an EMBL/GenBank/DDBJ whole genome shotgun (WGS) entry which is preliminary data.</text>
</comment>
<reference evidence="1" key="1">
    <citation type="journal article" date="2021" name="Environ. Microbiol.">
        <title>Gene family expansions and transcriptome signatures uncover fungal adaptations to wood decay.</title>
        <authorList>
            <person name="Hage H."/>
            <person name="Miyauchi S."/>
            <person name="Viragh M."/>
            <person name="Drula E."/>
            <person name="Min B."/>
            <person name="Chaduli D."/>
            <person name="Navarro D."/>
            <person name="Favel A."/>
            <person name="Norest M."/>
            <person name="Lesage-Meessen L."/>
            <person name="Balint B."/>
            <person name="Merenyi Z."/>
            <person name="de Eugenio L."/>
            <person name="Morin E."/>
            <person name="Martinez A.T."/>
            <person name="Baldrian P."/>
            <person name="Stursova M."/>
            <person name="Martinez M.J."/>
            <person name="Novotny C."/>
            <person name="Magnuson J.K."/>
            <person name="Spatafora J.W."/>
            <person name="Maurice S."/>
            <person name="Pangilinan J."/>
            <person name="Andreopoulos W."/>
            <person name="LaButti K."/>
            <person name="Hundley H."/>
            <person name="Na H."/>
            <person name="Kuo A."/>
            <person name="Barry K."/>
            <person name="Lipzen A."/>
            <person name="Henrissat B."/>
            <person name="Riley R."/>
            <person name="Ahrendt S."/>
            <person name="Nagy L.G."/>
            <person name="Grigoriev I.V."/>
            <person name="Martin F."/>
            <person name="Rosso M.N."/>
        </authorList>
    </citation>
    <scope>NUCLEOTIDE SEQUENCE</scope>
    <source>
        <strain evidence="1">CBS 384.51</strain>
    </source>
</reference>
<evidence type="ECO:0000313" key="1">
    <source>
        <dbReference type="EMBL" id="KAI0091551.1"/>
    </source>
</evidence>